<dbReference type="AlphaFoldDB" id="A0AAE1U094"/>
<dbReference type="Pfam" id="PF00334">
    <property type="entry name" value="NDK"/>
    <property type="match status" value="1"/>
</dbReference>
<feature type="binding site" evidence="8">
    <location>
        <position position="92"/>
    </location>
    <ligand>
        <name>ATP</name>
        <dbReference type="ChEBI" id="CHEBI:30616"/>
    </ligand>
</feature>
<keyword evidence="2 10" id="KW-0808">Transferase</keyword>
<dbReference type="InterPro" id="IPR037994">
    <property type="entry name" value="NDPk6"/>
</dbReference>
<evidence type="ECO:0000313" key="13">
    <source>
        <dbReference type="EMBL" id="KAK4303801.1"/>
    </source>
</evidence>
<accession>A0AAE1U094</accession>
<gene>
    <name evidence="13" type="ORF">Pmani_024219</name>
</gene>
<comment type="caution">
    <text evidence="13">The sequence shown here is derived from an EMBL/GenBank/DDBJ whole genome shotgun (WGS) entry which is preliminary data.</text>
</comment>
<name>A0AAE1U094_9EUCA</name>
<dbReference type="PRINTS" id="PR01243">
    <property type="entry name" value="NUCDPKINASE"/>
</dbReference>
<protein>
    <recommendedName>
        <fullName evidence="10">Nucleoside diphosphate kinase</fullName>
        <ecNumber evidence="10">2.7.4.6</ecNumber>
    </recommendedName>
</protein>
<feature type="binding site" evidence="8">
    <location>
        <position position="15"/>
    </location>
    <ligand>
        <name>ATP</name>
        <dbReference type="ChEBI" id="CHEBI:30616"/>
    </ligand>
</feature>
<evidence type="ECO:0000259" key="12">
    <source>
        <dbReference type="SMART" id="SM00562"/>
    </source>
</evidence>
<evidence type="ECO:0000256" key="11">
    <source>
        <dbReference type="SAM" id="MobiDB-lite"/>
    </source>
</evidence>
<reference evidence="13" key="1">
    <citation type="submission" date="2023-11" db="EMBL/GenBank/DDBJ databases">
        <title>Genome assemblies of two species of porcelain crab, Petrolisthes cinctipes and Petrolisthes manimaculis (Anomura: Porcellanidae).</title>
        <authorList>
            <person name="Angst P."/>
        </authorList>
    </citation>
    <scope>NUCLEOTIDE SEQUENCE</scope>
    <source>
        <strain evidence="13">PB745_02</strain>
        <tissue evidence="13">Gill</tissue>
    </source>
</reference>
<dbReference type="GO" id="GO:0006183">
    <property type="term" value="P:GTP biosynthetic process"/>
    <property type="evidence" value="ECO:0007669"/>
    <property type="project" value="InterPro"/>
</dbReference>
<comment type="cofactor">
    <cofactor evidence="1">
        <name>Mg(2+)</name>
        <dbReference type="ChEBI" id="CHEBI:18420"/>
    </cofactor>
</comment>
<dbReference type="PANTHER" id="PTHR46956">
    <property type="entry name" value="NUCLEOSIDE DIPHOSPHATE KINASE 6"/>
    <property type="match status" value="1"/>
</dbReference>
<dbReference type="GO" id="GO:0005524">
    <property type="term" value="F:ATP binding"/>
    <property type="evidence" value="ECO:0007669"/>
    <property type="project" value="UniProtKB-KW"/>
</dbReference>
<feature type="binding site" evidence="8">
    <location>
        <position position="98"/>
    </location>
    <ligand>
        <name>ATP</name>
        <dbReference type="ChEBI" id="CHEBI:30616"/>
    </ligand>
</feature>
<dbReference type="SMART" id="SM00562">
    <property type="entry name" value="NDK"/>
    <property type="match status" value="1"/>
</dbReference>
<dbReference type="GO" id="GO:0006241">
    <property type="term" value="P:CTP biosynthetic process"/>
    <property type="evidence" value="ECO:0007669"/>
    <property type="project" value="InterPro"/>
</dbReference>
<dbReference type="GO" id="GO:0004550">
    <property type="term" value="F:nucleoside diphosphate kinase activity"/>
    <property type="evidence" value="ECO:0007669"/>
    <property type="project" value="UniProtKB-EC"/>
</dbReference>
<evidence type="ECO:0000256" key="6">
    <source>
        <dbReference type="ARBA" id="ARBA00022840"/>
    </source>
</evidence>
<dbReference type="InterPro" id="IPR034907">
    <property type="entry name" value="NDK-like_dom"/>
</dbReference>
<dbReference type="Gene3D" id="3.30.70.141">
    <property type="entry name" value="Nucleoside diphosphate kinase-like domain"/>
    <property type="match status" value="1"/>
</dbReference>
<feature type="binding site" evidence="8">
    <location>
        <position position="112"/>
    </location>
    <ligand>
        <name>ATP</name>
        <dbReference type="ChEBI" id="CHEBI:30616"/>
    </ligand>
</feature>
<dbReference type="PANTHER" id="PTHR46956:SF1">
    <property type="entry name" value="NUCLEOSIDE DIPHOSPHATE KINASE 6"/>
    <property type="match status" value="1"/>
</dbReference>
<comment type="similarity">
    <text evidence="8 9">Belongs to the NDK family.</text>
</comment>
<organism evidence="13 14">
    <name type="scientific">Petrolisthes manimaculis</name>
    <dbReference type="NCBI Taxonomy" id="1843537"/>
    <lineage>
        <taxon>Eukaryota</taxon>
        <taxon>Metazoa</taxon>
        <taxon>Ecdysozoa</taxon>
        <taxon>Arthropoda</taxon>
        <taxon>Crustacea</taxon>
        <taxon>Multicrustacea</taxon>
        <taxon>Malacostraca</taxon>
        <taxon>Eumalacostraca</taxon>
        <taxon>Eucarida</taxon>
        <taxon>Decapoda</taxon>
        <taxon>Pleocyemata</taxon>
        <taxon>Anomura</taxon>
        <taxon>Galatheoidea</taxon>
        <taxon>Porcellanidae</taxon>
        <taxon>Petrolisthes</taxon>
    </lineage>
</organism>
<dbReference type="InterPro" id="IPR023005">
    <property type="entry name" value="Nucleoside_diP_kinase_AS"/>
</dbReference>
<feature type="binding site" evidence="8">
    <location>
        <position position="122"/>
    </location>
    <ligand>
        <name>ATP</name>
        <dbReference type="ChEBI" id="CHEBI:30616"/>
    </ligand>
</feature>
<evidence type="ECO:0000256" key="3">
    <source>
        <dbReference type="ARBA" id="ARBA00022723"/>
    </source>
</evidence>
<dbReference type="SUPFAM" id="SSF54919">
    <property type="entry name" value="Nucleoside diphosphate kinase, NDK"/>
    <property type="match status" value="1"/>
</dbReference>
<feature type="region of interest" description="Disordered" evidence="11">
    <location>
        <begin position="174"/>
        <end position="214"/>
    </location>
</feature>
<dbReference type="PROSITE" id="PS00469">
    <property type="entry name" value="NDPK"/>
    <property type="match status" value="1"/>
</dbReference>
<comment type="catalytic activity">
    <reaction evidence="10">
        <text>a 2'-deoxyribonucleoside 5'-diphosphate + ATP = a 2'-deoxyribonucleoside 5'-triphosphate + ADP</text>
        <dbReference type="Rhea" id="RHEA:44640"/>
        <dbReference type="ChEBI" id="CHEBI:30616"/>
        <dbReference type="ChEBI" id="CHEBI:61560"/>
        <dbReference type="ChEBI" id="CHEBI:73316"/>
        <dbReference type="ChEBI" id="CHEBI:456216"/>
        <dbReference type="EC" id="2.7.4.6"/>
    </reaction>
</comment>
<dbReference type="GO" id="GO:0006228">
    <property type="term" value="P:UTP biosynthetic process"/>
    <property type="evidence" value="ECO:0007669"/>
    <property type="project" value="InterPro"/>
</dbReference>
<evidence type="ECO:0000256" key="8">
    <source>
        <dbReference type="PROSITE-ProRule" id="PRU00706"/>
    </source>
</evidence>
<feature type="domain" description="Nucleoside diphosphate kinase-like" evidence="12">
    <location>
        <begin position="7"/>
        <end position="146"/>
    </location>
</feature>
<dbReference type="GO" id="GO:0046872">
    <property type="term" value="F:metal ion binding"/>
    <property type="evidence" value="ECO:0007669"/>
    <property type="project" value="UniProtKB-KW"/>
</dbReference>
<evidence type="ECO:0000256" key="10">
    <source>
        <dbReference type="RuleBase" id="RU004013"/>
    </source>
</evidence>
<keyword evidence="6 10" id="KW-0067">ATP-binding</keyword>
<dbReference type="InterPro" id="IPR036850">
    <property type="entry name" value="NDK-like_dom_sf"/>
</dbReference>
<keyword evidence="5 10" id="KW-0418">Kinase</keyword>
<dbReference type="InterPro" id="IPR001564">
    <property type="entry name" value="Nucleoside_diP_kinase"/>
</dbReference>
<feature type="active site" description="Pros-phosphohistidine intermediate" evidence="8">
    <location>
        <position position="125"/>
    </location>
</feature>
<evidence type="ECO:0000256" key="4">
    <source>
        <dbReference type="ARBA" id="ARBA00022741"/>
    </source>
</evidence>
<evidence type="ECO:0000256" key="2">
    <source>
        <dbReference type="ARBA" id="ARBA00022679"/>
    </source>
</evidence>
<dbReference type="Proteomes" id="UP001292094">
    <property type="component" value="Unassembled WGS sequence"/>
</dbReference>
<keyword evidence="14" id="KW-1185">Reference proteome</keyword>
<evidence type="ECO:0000256" key="7">
    <source>
        <dbReference type="ARBA" id="ARBA00022842"/>
    </source>
</evidence>
<sequence>MSSRLPLQLTLALLKPDVTRVPPVLKAIQHKIIDEGFLVVQSKEMRLRQHQMEKFYEEHKGKFFYNRLVTFMASGPTHALILAHENAIKHWREVMGPTKVYRTKYEAPHTIRGRYGLTDTRNSTHGSDAEDTAAREMKFFFPEFCQEVWYKEQEPRFRRRMVVLDEDTFVHSLIQSRARGNHQEKKDPVQGKARAGPGGGDNDSRLYAGKKVMG</sequence>
<keyword evidence="4 10" id="KW-0547">Nucleotide-binding</keyword>
<evidence type="ECO:0000256" key="9">
    <source>
        <dbReference type="RuleBase" id="RU004011"/>
    </source>
</evidence>
<dbReference type="EMBL" id="JAWZYT010002526">
    <property type="protein sequence ID" value="KAK4303801.1"/>
    <property type="molecule type" value="Genomic_DNA"/>
</dbReference>
<evidence type="ECO:0000256" key="5">
    <source>
        <dbReference type="ARBA" id="ARBA00022777"/>
    </source>
</evidence>
<keyword evidence="7" id="KW-0460">Magnesium</keyword>
<dbReference type="PROSITE" id="PS51374">
    <property type="entry name" value="NDPK_LIKE"/>
    <property type="match status" value="1"/>
</dbReference>
<evidence type="ECO:0000313" key="14">
    <source>
        <dbReference type="Proteomes" id="UP001292094"/>
    </source>
</evidence>
<feature type="binding site" evidence="8">
    <location>
        <position position="64"/>
    </location>
    <ligand>
        <name>ATP</name>
        <dbReference type="ChEBI" id="CHEBI:30616"/>
    </ligand>
</feature>
<evidence type="ECO:0000256" key="1">
    <source>
        <dbReference type="ARBA" id="ARBA00001946"/>
    </source>
</evidence>
<proteinExistence type="inferred from homology"/>
<keyword evidence="3" id="KW-0479">Metal-binding</keyword>
<dbReference type="EC" id="2.7.4.6" evidence="10"/>